<name>A0A381S6D4_9ZZZZ</name>
<reference evidence="5" key="1">
    <citation type="submission" date="2018-05" db="EMBL/GenBank/DDBJ databases">
        <authorList>
            <person name="Lanie J.A."/>
            <person name="Ng W.-L."/>
            <person name="Kazmierczak K.M."/>
            <person name="Andrzejewski T.M."/>
            <person name="Davidsen T.M."/>
            <person name="Wayne K.J."/>
            <person name="Tettelin H."/>
            <person name="Glass J.I."/>
            <person name="Rusch D."/>
            <person name="Podicherti R."/>
            <person name="Tsui H.-C.T."/>
            <person name="Winkler M.E."/>
        </authorList>
    </citation>
    <scope>NUCLEOTIDE SEQUENCE</scope>
</reference>
<dbReference type="AlphaFoldDB" id="A0A381S6D4"/>
<dbReference type="EMBL" id="UINC01002441">
    <property type="protein sequence ID" value="SUZ96713.1"/>
    <property type="molecule type" value="Genomic_DNA"/>
</dbReference>
<evidence type="ECO:0000256" key="2">
    <source>
        <dbReference type="ARBA" id="ARBA00012060"/>
    </source>
</evidence>
<dbReference type="PANTHER" id="PTHR43699:SF1">
    <property type="entry name" value="3-DEHYDROQUINATE DEHYDRATASE"/>
    <property type="match status" value="1"/>
</dbReference>
<sequence>GADVVEARLDLLWTTEHRVEPKSSSDEKGNGDSDRIEVEIRRLDLDAVDLDSALSTIVEAVDLPLVMSCRPERQGGYYPGTEEQRIEALRAAIKCGPRWVDLESDIVKSTRDDLLDLTGDDTGVIASMHSIDGTPPASMITQEIEDNQDLGDIIKACYETTNRTEGLRIFEAAWELRESGINTALMGLGPGGDWARIHAPLLGQFMVYTTTESGWHLAQQGRINASDVQTAWSLLEYA</sequence>
<dbReference type="CDD" id="cd00502">
    <property type="entry name" value="DHQase_I"/>
    <property type="match status" value="1"/>
</dbReference>
<accession>A0A381S6D4</accession>
<protein>
    <recommendedName>
        <fullName evidence="2">3-dehydroquinate dehydratase</fullName>
        <ecNumber evidence="2">4.2.1.10</ecNumber>
    </recommendedName>
</protein>
<dbReference type="PANTHER" id="PTHR43699">
    <property type="entry name" value="3-DEHYDROQUINATE DEHYDRATASE"/>
    <property type="match status" value="1"/>
</dbReference>
<dbReference type="EC" id="4.2.1.10" evidence="2"/>
<evidence type="ECO:0000256" key="3">
    <source>
        <dbReference type="ARBA" id="ARBA00023239"/>
    </source>
</evidence>
<organism evidence="5">
    <name type="scientific">marine metagenome</name>
    <dbReference type="NCBI Taxonomy" id="408172"/>
    <lineage>
        <taxon>unclassified sequences</taxon>
        <taxon>metagenomes</taxon>
        <taxon>ecological metagenomes</taxon>
    </lineage>
</organism>
<dbReference type="GO" id="GO:0046279">
    <property type="term" value="P:3,4-dihydroxybenzoate biosynthetic process"/>
    <property type="evidence" value="ECO:0007669"/>
    <property type="project" value="UniProtKB-ARBA"/>
</dbReference>
<dbReference type="GO" id="GO:0003855">
    <property type="term" value="F:3-dehydroquinate dehydratase activity"/>
    <property type="evidence" value="ECO:0007669"/>
    <property type="project" value="UniProtKB-EC"/>
</dbReference>
<evidence type="ECO:0000256" key="1">
    <source>
        <dbReference type="ARBA" id="ARBA00001864"/>
    </source>
</evidence>
<feature type="non-terminal residue" evidence="5">
    <location>
        <position position="1"/>
    </location>
</feature>
<dbReference type="InterPro" id="IPR001381">
    <property type="entry name" value="DHquinase_I"/>
</dbReference>
<evidence type="ECO:0000313" key="5">
    <source>
        <dbReference type="EMBL" id="SUZ96713.1"/>
    </source>
</evidence>
<dbReference type="Gene3D" id="3.20.20.70">
    <property type="entry name" value="Aldolase class I"/>
    <property type="match status" value="1"/>
</dbReference>
<keyword evidence="4" id="KW-0704">Schiff base</keyword>
<dbReference type="InterPro" id="IPR050146">
    <property type="entry name" value="Type-I_3-dehydroquinase"/>
</dbReference>
<gene>
    <name evidence="5" type="ORF">METZ01_LOCUS49567</name>
</gene>
<dbReference type="InterPro" id="IPR013785">
    <property type="entry name" value="Aldolase_TIM"/>
</dbReference>
<dbReference type="Pfam" id="PF01487">
    <property type="entry name" value="DHquinase_I"/>
    <property type="match status" value="1"/>
</dbReference>
<evidence type="ECO:0000256" key="4">
    <source>
        <dbReference type="ARBA" id="ARBA00023270"/>
    </source>
</evidence>
<keyword evidence="3" id="KW-0456">Lyase</keyword>
<proteinExistence type="predicted"/>
<dbReference type="SUPFAM" id="SSF51569">
    <property type="entry name" value="Aldolase"/>
    <property type="match status" value="1"/>
</dbReference>
<comment type="catalytic activity">
    <reaction evidence="1">
        <text>3-dehydroquinate = 3-dehydroshikimate + H2O</text>
        <dbReference type="Rhea" id="RHEA:21096"/>
        <dbReference type="ChEBI" id="CHEBI:15377"/>
        <dbReference type="ChEBI" id="CHEBI:16630"/>
        <dbReference type="ChEBI" id="CHEBI:32364"/>
        <dbReference type="EC" id="4.2.1.10"/>
    </reaction>
</comment>